<keyword evidence="3" id="KW-1185">Reference proteome</keyword>
<sequence length="369" mass="40810">MSSHVDLLFWRDHASPASAHSTLTMPHPDGTTSPGYSRPSTTDDLFAPPTHYLFQDKKRRRAPPRHARIPSLLLNQCSSFEALGSPPPTYSSQPPPPSPPAITDDESDHPDSDDTSSDDARSLTHDGSKDILIERLSHIIRHLQITTESGDMVDGLHSKVDEMYGVMGKFLCLDGRSTDDGNIFGPLSHTTQSRTDQTKPVSTGWTHHFRQQEEEEYSPAPPPKDMTPVLAAEITNLNAQLSTVLQSLRTRKEETDKIQSLLLTHLSQAATHILTLESTITTLSSDLRSSDAALRHLRLELRAVETLWRSSPAGEELTRSMSMGSSPAGSSPRTPGTGTTTVDMELVRSIENWKADWRELRGRDCFPHV</sequence>
<gene>
    <name evidence="2" type="ORF">B0T18DRAFT_205081</name>
</gene>
<name>A0AA40EJ22_9PEZI</name>
<feature type="region of interest" description="Disordered" evidence="1">
    <location>
        <begin position="313"/>
        <end position="340"/>
    </location>
</feature>
<accession>A0AA40EJ22</accession>
<feature type="compositionally biased region" description="Pro residues" evidence="1">
    <location>
        <begin position="85"/>
        <end position="100"/>
    </location>
</feature>
<dbReference type="EMBL" id="JAUKUD010000006">
    <property type="protein sequence ID" value="KAK0740239.1"/>
    <property type="molecule type" value="Genomic_DNA"/>
</dbReference>
<evidence type="ECO:0000313" key="3">
    <source>
        <dbReference type="Proteomes" id="UP001172155"/>
    </source>
</evidence>
<comment type="caution">
    <text evidence="2">The sequence shown here is derived from an EMBL/GenBank/DDBJ whole genome shotgun (WGS) entry which is preliminary data.</text>
</comment>
<feature type="compositionally biased region" description="Acidic residues" evidence="1">
    <location>
        <begin position="103"/>
        <end position="117"/>
    </location>
</feature>
<feature type="region of interest" description="Disordered" evidence="1">
    <location>
        <begin position="18"/>
        <end position="48"/>
    </location>
</feature>
<dbReference type="AlphaFoldDB" id="A0AA40EJ22"/>
<proteinExistence type="predicted"/>
<evidence type="ECO:0000256" key="1">
    <source>
        <dbReference type="SAM" id="MobiDB-lite"/>
    </source>
</evidence>
<evidence type="ECO:0000313" key="2">
    <source>
        <dbReference type="EMBL" id="KAK0740239.1"/>
    </source>
</evidence>
<reference evidence="2" key="1">
    <citation type="submission" date="2023-06" db="EMBL/GenBank/DDBJ databases">
        <title>Genome-scale phylogeny and comparative genomics of the fungal order Sordariales.</title>
        <authorList>
            <consortium name="Lawrence Berkeley National Laboratory"/>
            <person name="Hensen N."/>
            <person name="Bonometti L."/>
            <person name="Westerberg I."/>
            <person name="Brannstrom I.O."/>
            <person name="Guillou S."/>
            <person name="Cros-Aarteil S."/>
            <person name="Calhoun S."/>
            <person name="Haridas S."/>
            <person name="Kuo A."/>
            <person name="Mondo S."/>
            <person name="Pangilinan J."/>
            <person name="Riley R."/>
            <person name="LaButti K."/>
            <person name="Andreopoulos B."/>
            <person name="Lipzen A."/>
            <person name="Chen C."/>
            <person name="Yanf M."/>
            <person name="Daum C."/>
            <person name="Ng V."/>
            <person name="Clum A."/>
            <person name="Steindorff A."/>
            <person name="Ohm R."/>
            <person name="Martin F."/>
            <person name="Silar P."/>
            <person name="Natvig D."/>
            <person name="Lalanne C."/>
            <person name="Gautier V."/>
            <person name="Ament-velasquez S.L."/>
            <person name="Kruys A."/>
            <person name="Hutchinson M.I."/>
            <person name="Powell A.J."/>
            <person name="Barry K."/>
            <person name="Miller A.N."/>
            <person name="Grigoriev I.V."/>
            <person name="Debuchy R."/>
            <person name="Gladieux P."/>
            <person name="Thoren M.H."/>
            <person name="Johannesson H."/>
        </authorList>
    </citation>
    <scope>NUCLEOTIDE SEQUENCE</scope>
    <source>
        <strain evidence="2">SMH3187-1</strain>
    </source>
</reference>
<protein>
    <submittedName>
        <fullName evidence="2">Uncharacterized protein</fullName>
    </submittedName>
</protein>
<dbReference type="Proteomes" id="UP001172155">
    <property type="component" value="Unassembled WGS sequence"/>
</dbReference>
<organism evidence="2 3">
    <name type="scientific">Schizothecium vesticola</name>
    <dbReference type="NCBI Taxonomy" id="314040"/>
    <lineage>
        <taxon>Eukaryota</taxon>
        <taxon>Fungi</taxon>
        <taxon>Dikarya</taxon>
        <taxon>Ascomycota</taxon>
        <taxon>Pezizomycotina</taxon>
        <taxon>Sordariomycetes</taxon>
        <taxon>Sordariomycetidae</taxon>
        <taxon>Sordariales</taxon>
        <taxon>Schizotheciaceae</taxon>
        <taxon>Schizothecium</taxon>
    </lineage>
</organism>
<feature type="region of interest" description="Disordered" evidence="1">
    <location>
        <begin position="80"/>
        <end position="126"/>
    </location>
</feature>
<feature type="compositionally biased region" description="Polar residues" evidence="1">
    <location>
        <begin position="18"/>
        <end position="43"/>
    </location>
</feature>
<feature type="compositionally biased region" description="Low complexity" evidence="1">
    <location>
        <begin position="319"/>
        <end position="340"/>
    </location>
</feature>